<reference evidence="3 5" key="1">
    <citation type="submission" date="2018-09" db="EMBL/GenBank/DDBJ databases">
        <title>Murine metabolic-syndrome-specific gut microbial biobank.</title>
        <authorList>
            <person name="Liu C."/>
        </authorList>
    </citation>
    <scope>NUCLEOTIDE SEQUENCE [LARGE SCALE GENOMIC DNA]</scope>
    <source>
        <strain evidence="3 5">8-P5</strain>
    </source>
</reference>
<dbReference type="EMBL" id="SRYM01000005">
    <property type="protein sequence ID" value="TGY61982.1"/>
    <property type="molecule type" value="Genomic_DNA"/>
</dbReference>
<evidence type="ECO:0000259" key="1">
    <source>
        <dbReference type="Pfam" id="PF01522"/>
    </source>
</evidence>
<proteinExistence type="predicted"/>
<sequence>MNILTFDIEEWFHLLDNDSTRSEEQWKGFEVRIYENMERIFRILEEAETKATFFVIGWIAKTYPDIVRQIASKYQVGSHTMNHQLVWQQSREAFKEDVSSSIKLLEDITGQKVEAFRAPGFSIRESEGWAFEILHELGIRMDSSVFPAHHAHGGMPSYTSAIPSWVEYNGIRMKEFPIVYRKILGKHIVFSGGGYFRLIPYCLLRKWTRECLEYLLGYIHPRDLDAEQPMIEDLNYIRRFKSYYGLHGAEEKLKRWLMDYDFMDLRSADGLIDWETAPIVKLH</sequence>
<dbReference type="OrthoDB" id="9806342at2"/>
<dbReference type="RefSeq" id="WP_121736346.1">
    <property type="nucleotide sequence ID" value="NZ_QXXG01000032.1"/>
</dbReference>
<reference evidence="4 6" key="2">
    <citation type="submission" date="2019-04" db="EMBL/GenBank/DDBJ databases">
        <title>Microbes associate with the intestines of laboratory mice.</title>
        <authorList>
            <person name="Navarre W."/>
            <person name="Wong E."/>
            <person name="Huang K."/>
            <person name="Tropini C."/>
            <person name="Ng K."/>
            <person name="Yu B."/>
        </authorList>
    </citation>
    <scope>NUCLEOTIDE SEQUENCE [LARGE SCALE GENOMIC DNA]</scope>
    <source>
        <strain evidence="4 6">NM39_I3</strain>
    </source>
</reference>
<dbReference type="InterPro" id="IPR011330">
    <property type="entry name" value="Glyco_hydro/deAcase_b/a-brl"/>
</dbReference>
<gene>
    <name evidence="3" type="ORF">D7V78_11615</name>
    <name evidence="4" type="ORF">E5342_03080</name>
</gene>
<dbReference type="Proteomes" id="UP000278164">
    <property type="component" value="Unassembled WGS sequence"/>
</dbReference>
<comment type="caution">
    <text evidence="3">The sequence shown here is derived from an EMBL/GenBank/DDBJ whole genome shotgun (WGS) entry which is preliminary data.</text>
</comment>
<dbReference type="EMBL" id="RAYI01000020">
    <property type="protein sequence ID" value="RLT73188.1"/>
    <property type="molecule type" value="Genomic_DNA"/>
</dbReference>
<evidence type="ECO:0000313" key="3">
    <source>
        <dbReference type="EMBL" id="RLT73188.1"/>
    </source>
</evidence>
<dbReference type="InterPro" id="IPR022560">
    <property type="entry name" value="DUF3473"/>
</dbReference>
<evidence type="ECO:0000259" key="2">
    <source>
        <dbReference type="Pfam" id="PF11959"/>
    </source>
</evidence>
<dbReference type="PANTHER" id="PTHR47561:SF1">
    <property type="entry name" value="POLYSACCHARIDE DEACETYLASE FAMILY PROTEIN (AFU_ORTHOLOGUE AFUA_6G05030)"/>
    <property type="match status" value="1"/>
</dbReference>
<dbReference type="CDD" id="cd10941">
    <property type="entry name" value="CE4_PuuE_HpPgdA_like_2"/>
    <property type="match status" value="1"/>
</dbReference>
<dbReference type="InterPro" id="IPR002509">
    <property type="entry name" value="NODB_dom"/>
</dbReference>
<dbReference type="Pfam" id="PF11959">
    <property type="entry name" value="DUF3473"/>
    <property type="match status" value="1"/>
</dbReference>
<organism evidence="3 5">
    <name type="scientific">Parabacteroides distasonis</name>
    <dbReference type="NCBI Taxonomy" id="823"/>
    <lineage>
        <taxon>Bacteria</taxon>
        <taxon>Pseudomonadati</taxon>
        <taxon>Bacteroidota</taxon>
        <taxon>Bacteroidia</taxon>
        <taxon>Bacteroidales</taxon>
        <taxon>Tannerellaceae</taxon>
        <taxon>Parabacteroides</taxon>
    </lineage>
</organism>
<feature type="domain" description="NodB homology" evidence="1">
    <location>
        <begin position="35"/>
        <end position="125"/>
    </location>
</feature>
<evidence type="ECO:0000313" key="6">
    <source>
        <dbReference type="Proteomes" id="UP000310032"/>
    </source>
</evidence>
<dbReference type="GO" id="GO:0005975">
    <property type="term" value="P:carbohydrate metabolic process"/>
    <property type="evidence" value="ECO:0007669"/>
    <property type="project" value="InterPro"/>
</dbReference>
<accession>A0A3L7ZN53</accession>
<dbReference type="Gene3D" id="3.20.20.370">
    <property type="entry name" value="Glycoside hydrolase/deacetylase"/>
    <property type="match status" value="1"/>
</dbReference>
<dbReference type="PANTHER" id="PTHR47561">
    <property type="entry name" value="POLYSACCHARIDE DEACETYLASE FAMILY PROTEIN (AFU_ORTHOLOGUE AFUA_6G05030)"/>
    <property type="match status" value="1"/>
</dbReference>
<dbReference type="AlphaFoldDB" id="A0A3L7ZN53"/>
<evidence type="ECO:0000313" key="4">
    <source>
        <dbReference type="EMBL" id="TGY61982.1"/>
    </source>
</evidence>
<dbReference type="GO" id="GO:0016810">
    <property type="term" value="F:hydrolase activity, acting on carbon-nitrogen (but not peptide) bonds"/>
    <property type="evidence" value="ECO:0007669"/>
    <property type="project" value="InterPro"/>
</dbReference>
<dbReference type="InterPro" id="IPR045235">
    <property type="entry name" value="PuuE_HpPgdA-like"/>
</dbReference>
<evidence type="ECO:0000313" key="5">
    <source>
        <dbReference type="Proteomes" id="UP000278164"/>
    </source>
</evidence>
<protein>
    <submittedName>
        <fullName evidence="3">DUF3473 domain-containing protein</fullName>
    </submittedName>
</protein>
<dbReference type="Proteomes" id="UP000310032">
    <property type="component" value="Unassembled WGS sequence"/>
</dbReference>
<dbReference type="Pfam" id="PF01522">
    <property type="entry name" value="Polysacc_deac_1"/>
    <property type="match status" value="1"/>
</dbReference>
<dbReference type="SUPFAM" id="SSF88713">
    <property type="entry name" value="Glycoside hydrolase/deacetylase"/>
    <property type="match status" value="1"/>
</dbReference>
<name>A0A3L7ZN53_PARDI</name>
<feature type="domain" description="DUF3473" evidence="2">
    <location>
        <begin position="143"/>
        <end position="267"/>
    </location>
</feature>